<organism evidence="2 3">
    <name type="scientific">Pseudonocardia lutea</name>
    <dbReference type="NCBI Taxonomy" id="2172015"/>
    <lineage>
        <taxon>Bacteria</taxon>
        <taxon>Bacillati</taxon>
        <taxon>Actinomycetota</taxon>
        <taxon>Actinomycetes</taxon>
        <taxon>Pseudonocardiales</taxon>
        <taxon>Pseudonocardiaceae</taxon>
        <taxon>Pseudonocardia</taxon>
    </lineage>
</organism>
<dbReference type="EMBL" id="JBHSQK010000075">
    <property type="protein sequence ID" value="MFC5951545.1"/>
    <property type="molecule type" value="Genomic_DNA"/>
</dbReference>
<evidence type="ECO:0000256" key="1">
    <source>
        <dbReference type="SAM" id="MobiDB-lite"/>
    </source>
</evidence>
<dbReference type="Proteomes" id="UP001596119">
    <property type="component" value="Unassembled WGS sequence"/>
</dbReference>
<sequence length="119" mass="12665">MGPGQRGLDRPFPGGRPYRATEPDQLYLCGASTHPGGNITGNPGYIAAAEILTDLGIRHWWTPRDVWKALANGGGLTAITDPRPEARRPSAALIAYGDARPHPGGWTVLVQPGESADDR</sequence>
<dbReference type="RefSeq" id="WP_379569597.1">
    <property type="nucleotide sequence ID" value="NZ_JBHSQK010000075.1"/>
</dbReference>
<protein>
    <submittedName>
        <fullName evidence="2">Uncharacterized protein</fullName>
    </submittedName>
</protein>
<feature type="region of interest" description="Disordered" evidence="1">
    <location>
        <begin position="1"/>
        <end position="21"/>
    </location>
</feature>
<evidence type="ECO:0000313" key="3">
    <source>
        <dbReference type="Proteomes" id="UP001596119"/>
    </source>
</evidence>
<accession>A0ABW1IE30</accession>
<keyword evidence="3" id="KW-1185">Reference proteome</keyword>
<proteinExistence type="predicted"/>
<gene>
    <name evidence="2" type="ORF">ACFQH9_25090</name>
</gene>
<comment type="caution">
    <text evidence="2">The sequence shown here is derived from an EMBL/GenBank/DDBJ whole genome shotgun (WGS) entry which is preliminary data.</text>
</comment>
<evidence type="ECO:0000313" key="2">
    <source>
        <dbReference type="EMBL" id="MFC5951545.1"/>
    </source>
</evidence>
<name>A0ABW1IE30_9PSEU</name>
<reference evidence="3" key="1">
    <citation type="journal article" date="2019" name="Int. J. Syst. Evol. Microbiol.">
        <title>The Global Catalogue of Microorganisms (GCM) 10K type strain sequencing project: providing services to taxonomists for standard genome sequencing and annotation.</title>
        <authorList>
            <consortium name="The Broad Institute Genomics Platform"/>
            <consortium name="The Broad Institute Genome Sequencing Center for Infectious Disease"/>
            <person name="Wu L."/>
            <person name="Ma J."/>
        </authorList>
    </citation>
    <scope>NUCLEOTIDE SEQUENCE [LARGE SCALE GENOMIC DNA]</scope>
    <source>
        <strain evidence="3">CGMCC 4.7397</strain>
    </source>
</reference>